<dbReference type="InterPro" id="IPR036291">
    <property type="entry name" value="NAD(P)-bd_dom_sf"/>
</dbReference>
<dbReference type="Pfam" id="PF01370">
    <property type="entry name" value="Epimerase"/>
    <property type="match status" value="1"/>
</dbReference>
<evidence type="ECO:0000313" key="3">
    <source>
        <dbReference type="EMBL" id="HGK53768.1"/>
    </source>
</evidence>
<dbReference type="Gene3D" id="3.90.25.10">
    <property type="entry name" value="UDP-galactose 4-epimerase, domain 1"/>
    <property type="match status" value="1"/>
</dbReference>
<dbReference type="InterPro" id="IPR001509">
    <property type="entry name" value="Epimerase_deHydtase"/>
</dbReference>
<dbReference type="CDD" id="cd05260">
    <property type="entry name" value="GDP_MD_SDR_e"/>
    <property type="match status" value="1"/>
</dbReference>
<dbReference type="PANTHER" id="PTHR43000">
    <property type="entry name" value="DTDP-D-GLUCOSE 4,6-DEHYDRATASE-RELATED"/>
    <property type="match status" value="1"/>
</dbReference>
<gene>
    <name evidence="3" type="ORF">ENU72_01930</name>
</gene>
<name>A0A7V3ZTD7_UNCW3</name>
<protein>
    <submittedName>
        <fullName evidence="3">SDR family oxidoreductase</fullName>
    </submittedName>
</protein>
<sequence length="418" mass="47744">MLAKRLQVLTQLNNFLKNKRVLITGIKGFVGPYLAEEILNLNGEVYGIDLPGEIGIHPLKKIIENVEIFEGNLEEKNFVSKVIKKVKPDFIFHLAAKSSTFESFLKPIDFLKANCIGTLNLLETLRKTETSTTFIFAGSSDEYGIVISSYKQYKKLKKKYGEIIPRPNKIPEFPVNEDNPLRPLSPYALTKIYGDFLTRQYSNFTKIKGIVARSFNHEGAGRGKGFVSRDIINQVILCKREGINKIKAGNIMAMRDWSHVKDIVKGYILIAEKGENGSVYNLGSGRTNSVLTFILLSLECAGFKIFEIKSKKYLKKKIENPLEERKINIYGFKFDSFNIDELVMKEKINFDIEDEGVIIETQKGKIEILIDEKRLRPSDAPILLCDNTKIKKLGFRINFTLKDIIKEMLEYYQTISLE</sequence>
<dbReference type="EMBL" id="DTDP01000086">
    <property type="protein sequence ID" value="HGK53768.1"/>
    <property type="molecule type" value="Genomic_DNA"/>
</dbReference>
<evidence type="ECO:0000256" key="1">
    <source>
        <dbReference type="ARBA" id="ARBA00007637"/>
    </source>
</evidence>
<accession>A0A7V3ZTD7</accession>
<comment type="similarity">
    <text evidence="1">Belongs to the NAD(P)-dependent epimerase/dehydratase family.</text>
</comment>
<dbReference type="Gene3D" id="3.40.50.720">
    <property type="entry name" value="NAD(P)-binding Rossmann-like Domain"/>
    <property type="match status" value="1"/>
</dbReference>
<organism evidence="3">
    <name type="scientific">candidate division WOR-3 bacterium</name>
    <dbReference type="NCBI Taxonomy" id="2052148"/>
    <lineage>
        <taxon>Bacteria</taxon>
        <taxon>Bacteria division WOR-3</taxon>
    </lineage>
</organism>
<proteinExistence type="inferred from homology"/>
<comment type="caution">
    <text evidence="3">The sequence shown here is derived from an EMBL/GenBank/DDBJ whole genome shotgun (WGS) entry which is preliminary data.</text>
</comment>
<feature type="domain" description="NAD-dependent epimerase/dehydratase" evidence="2">
    <location>
        <begin position="21"/>
        <end position="283"/>
    </location>
</feature>
<dbReference type="AlphaFoldDB" id="A0A7V3ZTD7"/>
<reference evidence="3" key="1">
    <citation type="journal article" date="2020" name="mSystems">
        <title>Genome- and Community-Level Interaction Insights into Carbon Utilization and Element Cycling Functions of Hydrothermarchaeota in Hydrothermal Sediment.</title>
        <authorList>
            <person name="Zhou Z."/>
            <person name="Liu Y."/>
            <person name="Xu W."/>
            <person name="Pan J."/>
            <person name="Luo Z.H."/>
            <person name="Li M."/>
        </authorList>
    </citation>
    <scope>NUCLEOTIDE SEQUENCE [LARGE SCALE GENOMIC DNA]</scope>
    <source>
        <strain evidence="3">SpSt-695</strain>
    </source>
</reference>
<dbReference type="SUPFAM" id="SSF51735">
    <property type="entry name" value="NAD(P)-binding Rossmann-fold domains"/>
    <property type="match status" value="1"/>
</dbReference>
<evidence type="ECO:0000259" key="2">
    <source>
        <dbReference type="Pfam" id="PF01370"/>
    </source>
</evidence>